<dbReference type="RefSeq" id="WP_073279278.1">
    <property type="nucleotide sequence ID" value="NZ_FRAC01000028.1"/>
</dbReference>
<dbReference type="EMBL" id="FRAC01000028">
    <property type="protein sequence ID" value="SHL26537.1"/>
    <property type="molecule type" value="Genomic_DNA"/>
</dbReference>
<keyword evidence="2" id="KW-1185">Reference proteome</keyword>
<gene>
    <name evidence="1" type="ORF">SAMN02745136_04497</name>
</gene>
<evidence type="ECO:0000313" key="2">
    <source>
        <dbReference type="Proteomes" id="UP000184386"/>
    </source>
</evidence>
<organism evidence="1 2">
    <name type="scientific">Anaerocolumna jejuensis DSM 15929</name>
    <dbReference type="NCBI Taxonomy" id="1121322"/>
    <lineage>
        <taxon>Bacteria</taxon>
        <taxon>Bacillati</taxon>
        <taxon>Bacillota</taxon>
        <taxon>Clostridia</taxon>
        <taxon>Lachnospirales</taxon>
        <taxon>Lachnospiraceae</taxon>
        <taxon>Anaerocolumna</taxon>
    </lineage>
</organism>
<dbReference type="AlphaFoldDB" id="A0A1M6Z7V2"/>
<proteinExistence type="predicted"/>
<protein>
    <submittedName>
        <fullName evidence="1">Uncharacterized protein</fullName>
    </submittedName>
</protein>
<dbReference type="Proteomes" id="UP000184386">
    <property type="component" value="Unassembled WGS sequence"/>
</dbReference>
<name>A0A1M6Z7V2_9FIRM</name>
<accession>A0A1M6Z7V2</accession>
<sequence length="100" mass="11746">MFFNHKSHKSPLQPSIQLFYNSTCIYQGFLKDIPLKDSVIKDESNRFFNDPEPCDIHRTAVRLRITEELLIKLIEAEQSEGCQLLMDLCTFEKIDRIILN</sequence>
<dbReference type="OrthoDB" id="2067266at2"/>
<evidence type="ECO:0000313" key="1">
    <source>
        <dbReference type="EMBL" id="SHL26537.1"/>
    </source>
</evidence>
<reference evidence="1 2" key="1">
    <citation type="submission" date="2016-11" db="EMBL/GenBank/DDBJ databases">
        <authorList>
            <person name="Jaros S."/>
            <person name="Januszkiewicz K."/>
            <person name="Wedrychowicz H."/>
        </authorList>
    </citation>
    <scope>NUCLEOTIDE SEQUENCE [LARGE SCALE GENOMIC DNA]</scope>
    <source>
        <strain evidence="1 2">DSM 15929</strain>
    </source>
</reference>